<dbReference type="Gene3D" id="3.40.50.850">
    <property type="entry name" value="Isochorismatase-like"/>
    <property type="match status" value="1"/>
</dbReference>
<feature type="domain" description="Isochorismatase-like" evidence="9">
    <location>
        <begin position="4"/>
        <end position="205"/>
    </location>
</feature>
<comment type="pathway">
    <text evidence="5">Cofactor biosynthesis; nicotinate biosynthesis; nicotinate from nicotinamide: step 1/1.</text>
</comment>
<evidence type="ECO:0000256" key="2">
    <source>
        <dbReference type="ARBA" id="ARBA00022642"/>
    </source>
</evidence>
<dbReference type="PANTHER" id="PTHR11080">
    <property type="entry name" value="PYRAZINAMIDASE/NICOTINAMIDASE"/>
    <property type="match status" value="1"/>
</dbReference>
<dbReference type="Pfam" id="PF00857">
    <property type="entry name" value="Isochorismatase"/>
    <property type="match status" value="1"/>
</dbReference>
<proteinExistence type="inferred from homology"/>
<evidence type="ECO:0000256" key="4">
    <source>
        <dbReference type="ARBA" id="ARBA00022801"/>
    </source>
</evidence>
<protein>
    <recommendedName>
        <fullName evidence="8">Nicotinamidase</fullName>
        <ecNumber evidence="6">3.5.1.19</ecNumber>
    </recommendedName>
    <alternativeName>
        <fullName evidence="7">Nicotinamide deamidase</fullName>
    </alternativeName>
</protein>
<dbReference type="AlphaFoldDB" id="A0A1X3RXN2"/>
<dbReference type="InterPro" id="IPR000868">
    <property type="entry name" value="Isochorismatase-like_dom"/>
</dbReference>
<dbReference type="NCBIfam" id="NF008623">
    <property type="entry name" value="PRK11609.1"/>
    <property type="match status" value="1"/>
</dbReference>
<sequence length="216" mass="23229">MKKALLLIDLQNDFCPGGALAISEGDSVIPVANRAISACQNAQIAVVASLDWHPAEHRSFAVNSGTTIGELGELEGLPQVWWPVHCVAGEPGAEFHPALNRQAIDWVVHKGTARDIDSYSAFFDNGHRVKTELDNWLRAHHVDALAIMGLATDYCVKYTVLDALMLGYCTEVLVDGCRGVNLGPTDSEKALEEMQAQGAILTESQAFITALSSSQG</sequence>
<keyword evidence="3" id="KW-0479">Metal-binding</keyword>
<gene>
    <name evidence="10" type="ORF">AU511_06285</name>
</gene>
<evidence type="ECO:0000313" key="10">
    <source>
        <dbReference type="EMBL" id="OSN06856.1"/>
    </source>
</evidence>
<dbReference type="OrthoDB" id="9791276at2"/>
<evidence type="ECO:0000256" key="8">
    <source>
        <dbReference type="ARBA" id="ARBA00072277"/>
    </source>
</evidence>
<keyword evidence="4" id="KW-0378">Hydrolase</keyword>
<dbReference type="PANTHER" id="PTHR11080:SF2">
    <property type="entry name" value="LD05707P"/>
    <property type="match status" value="1"/>
</dbReference>
<evidence type="ECO:0000256" key="6">
    <source>
        <dbReference type="ARBA" id="ARBA00039017"/>
    </source>
</evidence>
<dbReference type="Proteomes" id="UP000194020">
    <property type="component" value="Unassembled WGS sequence"/>
</dbReference>
<evidence type="ECO:0000256" key="3">
    <source>
        <dbReference type="ARBA" id="ARBA00022723"/>
    </source>
</evidence>
<organism evidence="10 11">
    <name type="scientific">Lonsdalea iberica</name>
    <dbReference type="NCBI Taxonomy" id="1082703"/>
    <lineage>
        <taxon>Bacteria</taxon>
        <taxon>Pseudomonadati</taxon>
        <taxon>Pseudomonadota</taxon>
        <taxon>Gammaproteobacteria</taxon>
        <taxon>Enterobacterales</taxon>
        <taxon>Pectobacteriaceae</taxon>
        <taxon>Lonsdalea</taxon>
    </lineage>
</organism>
<comment type="caution">
    <text evidence="10">The sequence shown here is derived from an EMBL/GenBank/DDBJ whole genome shotgun (WGS) entry which is preliminary data.</text>
</comment>
<evidence type="ECO:0000256" key="7">
    <source>
        <dbReference type="ARBA" id="ARBA00043224"/>
    </source>
</evidence>
<dbReference type="FunFam" id="3.40.50.850:FF:000006">
    <property type="entry name" value="Bifunctional pyrazinamidase/nicotinamidase"/>
    <property type="match status" value="1"/>
</dbReference>
<dbReference type="SUPFAM" id="SSF52499">
    <property type="entry name" value="Isochorismatase-like hydrolases"/>
    <property type="match status" value="1"/>
</dbReference>
<evidence type="ECO:0000313" key="11">
    <source>
        <dbReference type="Proteomes" id="UP000194020"/>
    </source>
</evidence>
<name>A0A1X3RXN2_9GAMM</name>
<dbReference type="GO" id="GO:0046872">
    <property type="term" value="F:metal ion binding"/>
    <property type="evidence" value="ECO:0007669"/>
    <property type="project" value="UniProtKB-KW"/>
</dbReference>
<evidence type="ECO:0000256" key="1">
    <source>
        <dbReference type="ARBA" id="ARBA00006336"/>
    </source>
</evidence>
<dbReference type="EC" id="3.5.1.19" evidence="6"/>
<keyword evidence="2" id="KW-0662">Pyridine nucleotide biosynthesis</keyword>
<dbReference type="EMBL" id="LUTP01000011">
    <property type="protein sequence ID" value="OSN06856.1"/>
    <property type="molecule type" value="Genomic_DNA"/>
</dbReference>
<dbReference type="InterPro" id="IPR052347">
    <property type="entry name" value="Isochorismatase_Nicotinamidase"/>
</dbReference>
<dbReference type="RefSeq" id="WP_094109147.1">
    <property type="nucleotide sequence ID" value="NZ_LUTP01000011.1"/>
</dbReference>
<dbReference type="GO" id="GO:0019363">
    <property type="term" value="P:pyridine nucleotide biosynthetic process"/>
    <property type="evidence" value="ECO:0007669"/>
    <property type="project" value="UniProtKB-KW"/>
</dbReference>
<evidence type="ECO:0000256" key="5">
    <source>
        <dbReference type="ARBA" id="ARBA00037900"/>
    </source>
</evidence>
<dbReference type="InterPro" id="IPR036380">
    <property type="entry name" value="Isochorismatase-like_sf"/>
</dbReference>
<comment type="similarity">
    <text evidence="1">Belongs to the isochorismatase family.</text>
</comment>
<dbReference type="GO" id="GO:0008936">
    <property type="term" value="F:nicotinamidase activity"/>
    <property type="evidence" value="ECO:0007669"/>
    <property type="project" value="UniProtKB-EC"/>
</dbReference>
<accession>A0A1X3RXN2</accession>
<evidence type="ECO:0000259" key="9">
    <source>
        <dbReference type="Pfam" id="PF00857"/>
    </source>
</evidence>
<dbReference type="CDD" id="cd01011">
    <property type="entry name" value="nicotinamidase"/>
    <property type="match status" value="1"/>
</dbReference>
<reference evidence="10 11" key="1">
    <citation type="submission" date="2016-02" db="EMBL/GenBank/DDBJ databases">
        <title>Species-wide whole genome sequencing reveals diversity, host range in Lonsdalea quercina.</title>
        <authorList>
            <person name="Li Y."/>
        </authorList>
    </citation>
    <scope>NUCLEOTIDE SEQUENCE [LARGE SCALE GENOMIC DNA]</scope>
    <source>
        <strain evidence="10 11">LMG 26264</strain>
    </source>
</reference>